<reference evidence="1" key="1">
    <citation type="submission" date="2015-12" db="EMBL/GenBank/DDBJ databases">
        <title>Gene expression during late stages of embryo sac development: a critical building block for successful pollen-pistil interactions.</title>
        <authorList>
            <person name="Liu Y."/>
            <person name="Joly V."/>
            <person name="Sabar M."/>
            <person name="Matton D.P."/>
        </authorList>
    </citation>
    <scope>NUCLEOTIDE SEQUENCE</scope>
</reference>
<accession>A0A0V0GH03</accession>
<dbReference type="AlphaFoldDB" id="A0A0V0GH03"/>
<evidence type="ECO:0000313" key="1">
    <source>
        <dbReference type="EMBL" id="JAP06953.1"/>
    </source>
</evidence>
<proteinExistence type="predicted"/>
<organism evidence="1">
    <name type="scientific">Solanum chacoense</name>
    <name type="common">Chaco potato</name>
    <dbReference type="NCBI Taxonomy" id="4108"/>
    <lineage>
        <taxon>Eukaryota</taxon>
        <taxon>Viridiplantae</taxon>
        <taxon>Streptophyta</taxon>
        <taxon>Embryophyta</taxon>
        <taxon>Tracheophyta</taxon>
        <taxon>Spermatophyta</taxon>
        <taxon>Magnoliopsida</taxon>
        <taxon>eudicotyledons</taxon>
        <taxon>Gunneridae</taxon>
        <taxon>Pentapetalae</taxon>
        <taxon>asterids</taxon>
        <taxon>lamiids</taxon>
        <taxon>Solanales</taxon>
        <taxon>Solanaceae</taxon>
        <taxon>Solanoideae</taxon>
        <taxon>Solaneae</taxon>
        <taxon>Solanum</taxon>
    </lineage>
</organism>
<dbReference type="EMBL" id="GEDG01039831">
    <property type="protein sequence ID" value="JAP06953.1"/>
    <property type="molecule type" value="Transcribed_RNA"/>
</dbReference>
<sequence length="71" mass="7764">MLIRFRGTHTSIFHCNGVGLCSFRSQFLYSSTSTPAPTHFLVKYLVDSLGFSDEEAASTSSKDGFGPNLNN</sequence>
<name>A0A0V0GH03_SOLCH</name>
<protein>
    <submittedName>
        <fullName evidence="1">Putative ovule protein</fullName>
    </submittedName>
</protein>